<feature type="region of interest" description="Disordered" evidence="1">
    <location>
        <begin position="1"/>
        <end position="25"/>
    </location>
</feature>
<proteinExistence type="predicted"/>
<keyword evidence="3" id="KW-1185">Reference proteome</keyword>
<evidence type="ECO:0000313" key="3">
    <source>
        <dbReference type="Proteomes" id="UP000606653"/>
    </source>
</evidence>
<feature type="compositionally biased region" description="Basic and acidic residues" evidence="1">
    <location>
        <begin position="15"/>
        <end position="24"/>
    </location>
</feature>
<protein>
    <submittedName>
        <fullName evidence="2">Uncharacterized protein</fullName>
    </submittedName>
</protein>
<comment type="caution">
    <text evidence="2">The sequence shown here is derived from an EMBL/GenBank/DDBJ whole genome shotgun (WGS) entry which is preliminary data.</text>
</comment>
<accession>A0ABQ2KV36</accession>
<dbReference type="EMBL" id="BMLN01000002">
    <property type="protein sequence ID" value="GGN94234.1"/>
    <property type="molecule type" value="Genomic_DNA"/>
</dbReference>
<organism evidence="2 3">
    <name type="scientific">Saccharibacillus kuerlensis</name>
    <dbReference type="NCBI Taxonomy" id="459527"/>
    <lineage>
        <taxon>Bacteria</taxon>
        <taxon>Bacillati</taxon>
        <taxon>Bacillota</taxon>
        <taxon>Bacilli</taxon>
        <taxon>Bacillales</taxon>
        <taxon>Paenibacillaceae</taxon>
        <taxon>Saccharibacillus</taxon>
    </lineage>
</organism>
<dbReference type="RefSeq" id="WP_018977957.1">
    <property type="nucleotide sequence ID" value="NZ_BMLN01000002.1"/>
</dbReference>
<dbReference type="Proteomes" id="UP000606653">
    <property type="component" value="Unassembled WGS sequence"/>
</dbReference>
<evidence type="ECO:0000256" key="1">
    <source>
        <dbReference type="SAM" id="MobiDB-lite"/>
    </source>
</evidence>
<evidence type="ECO:0000313" key="2">
    <source>
        <dbReference type="EMBL" id="GGN94234.1"/>
    </source>
</evidence>
<sequence length="229" mass="25700">MRRDINEMSAVRGGQAEKRGEHAPRSVRAKRLLPVLLLLVLVLGACSNNNSVLSTNADEGPGTNTVPWDYRIQEGEVGDLIGSDMTILPDNELLPNDNNYATGQKVWTLQYMNAQLTTDEEGRNDVRLSAWTTLKSYPNEAAALEDLERLKVSVRTDVDVVGVYKTEYQGDARHFVVLELPSGNRMKQPINETRYGKLKEAKTASVVLEEVHDFEEYDLAYAKFRGWAN</sequence>
<name>A0ABQ2KV36_9BACL</name>
<reference evidence="3" key="1">
    <citation type="journal article" date="2019" name="Int. J. Syst. Evol. Microbiol.">
        <title>The Global Catalogue of Microorganisms (GCM) 10K type strain sequencing project: providing services to taxonomists for standard genome sequencing and annotation.</title>
        <authorList>
            <consortium name="The Broad Institute Genomics Platform"/>
            <consortium name="The Broad Institute Genome Sequencing Center for Infectious Disease"/>
            <person name="Wu L."/>
            <person name="Ma J."/>
        </authorList>
    </citation>
    <scope>NUCLEOTIDE SEQUENCE [LARGE SCALE GENOMIC DNA]</scope>
    <source>
        <strain evidence="3">CGMCC 1.6964</strain>
    </source>
</reference>
<gene>
    <name evidence="2" type="ORF">GCM10010969_08760</name>
</gene>